<protein>
    <submittedName>
        <fullName evidence="1">Uncharacterized protein</fullName>
    </submittedName>
</protein>
<dbReference type="Proteomes" id="UP000516028">
    <property type="component" value="Chromosome"/>
</dbReference>
<accession>A0A7H0GLJ6</accession>
<dbReference type="AlphaFoldDB" id="A0A7H0GLJ6"/>
<organism evidence="1 2">
    <name type="scientific">Diaphorobacter aerolatus</name>
    <dbReference type="NCBI Taxonomy" id="1288495"/>
    <lineage>
        <taxon>Bacteria</taxon>
        <taxon>Pseudomonadati</taxon>
        <taxon>Pseudomonadota</taxon>
        <taxon>Betaproteobacteria</taxon>
        <taxon>Burkholderiales</taxon>
        <taxon>Comamonadaceae</taxon>
        <taxon>Diaphorobacter</taxon>
    </lineage>
</organism>
<evidence type="ECO:0000313" key="1">
    <source>
        <dbReference type="EMBL" id="QNP49162.1"/>
    </source>
</evidence>
<gene>
    <name evidence="1" type="ORF">H9K75_03275</name>
</gene>
<dbReference type="KEGG" id="daer:H9K75_03275"/>
<dbReference type="EMBL" id="CP060783">
    <property type="protein sequence ID" value="QNP49162.1"/>
    <property type="molecule type" value="Genomic_DNA"/>
</dbReference>
<dbReference type="RefSeq" id="WP_187724754.1">
    <property type="nucleotide sequence ID" value="NZ_CP060783.1"/>
</dbReference>
<sequence>MSVLSSIRDTAANLSLERALSLVREQQLQRMLAGHPMSEQELREQEREAILGIARILYCDDAVMSMGIANKRGVTDHRKDYVARATAAADAAVLISHQRLCQIPMVGDPAYQFPRQVAQ</sequence>
<reference evidence="1 2" key="1">
    <citation type="submission" date="2020-08" db="EMBL/GenBank/DDBJ databases">
        <title>Genome sequence of Diaphorobacter aerolatus KACC 16536T.</title>
        <authorList>
            <person name="Hyun D.-W."/>
            <person name="Bae J.-W."/>
        </authorList>
    </citation>
    <scope>NUCLEOTIDE SEQUENCE [LARGE SCALE GENOMIC DNA]</scope>
    <source>
        <strain evidence="1 2">KACC 16536</strain>
    </source>
</reference>
<proteinExistence type="predicted"/>
<evidence type="ECO:0000313" key="2">
    <source>
        <dbReference type="Proteomes" id="UP000516028"/>
    </source>
</evidence>
<keyword evidence="2" id="KW-1185">Reference proteome</keyword>
<name>A0A7H0GLJ6_9BURK</name>